<gene>
    <name evidence="1" type="ORF">S06H3_02653</name>
</gene>
<accession>X1K6C0</accession>
<dbReference type="Gene3D" id="1.10.10.10">
    <property type="entry name" value="Winged helix-like DNA-binding domain superfamily/Winged helix DNA-binding domain"/>
    <property type="match status" value="1"/>
</dbReference>
<name>X1K6C0_9ZZZZ</name>
<comment type="caution">
    <text evidence="1">The sequence shown here is derived from an EMBL/GenBank/DDBJ whole genome shotgun (WGS) entry which is preliminary data.</text>
</comment>
<evidence type="ECO:0000313" key="1">
    <source>
        <dbReference type="EMBL" id="GAI02103.1"/>
    </source>
</evidence>
<protein>
    <submittedName>
        <fullName evidence="1">Uncharacterized protein</fullName>
    </submittedName>
</protein>
<organism evidence="1">
    <name type="scientific">marine sediment metagenome</name>
    <dbReference type="NCBI Taxonomy" id="412755"/>
    <lineage>
        <taxon>unclassified sequences</taxon>
        <taxon>metagenomes</taxon>
        <taxon>ecological metagenomes</taxon>
    </lineage>
</organism>
<dbReference type="AlphaFoldDB" id="X1K6C0"/>
<reference evidence="1" key="1">
    <citation type="journal article" date="2014" name="Front. Microbiol.">
        <title>High frequency of phylogenetically diverse reductive dehalogenase-homologous genes in deep subseafloor sedimentary metagenomes.</title>
        <authorList>
            <person name="Kawai M."/>
            <person name="Futagami T."/>
            <person name="Toyoda A."/>
            <person name="Takaki Y."/>
            <person name="Nishi S."/>
            <person name="Hori S."/>
            <person name="Arai W."/>
            <person name="Tsubouchi T."/>
            <person name="Morono Y."/>
            <person name="Uchiyama I."/>
            <person name="Ito T."/>
            <person name="Fujiyama A."/>
            <person name="Inagaki F."/>
            <person name="Takami H."/>
        </authorList>
    </citation>
    <scope>NUCLEOTIDE SEQUENCE</scope>
    <source>
        <strain evidence="1">Expedition CK06-06</strain>
    </source>
</reference>
<proteinExistence type="predicted"/>
<dbReference type="InterPro" id="IPR036388">
    <property type="entry name" value="WH-like_DNA-bd_sf"/>
</dbReference>
<sequence>MKKDYYKDEAIRLRKVEGLSVIEIATRLNQSISTVAEWLAIPRGDDTPDYMKRVGGDRTGYAKPGL</sequence>
<dbReference type="EMBL" id="BARV01000792">
    <property type="protein sequence ID" value="GAI02103.1"/>
    <property type="molecule type" value="Genomic_DNA"/>
</dbReference>